<dbReference type="HAMAP" id="MF_00805">
    <property type="entry name" value="CitD"/>
    <property type="match status" value="1"/>
</dbReference>
<evidence type="ECO:0000256" key="5">
    <source>
        <dbReference type="PIRSR" id="PIRSR002736-50"/>
    </source>
</evidence>
<evidence type="ECO:0000256" key="3">
    <source>
        <dbReference type="ARBA" id="ARBA00022553"/>
    </source>
</evidence>
<dbReference type="NCBIfam" id="NF009726">
    <property type="entry name" value="PRK13253.1"/>
    <property type="match status" value="1"/>
</dbReference>
<keyword evidence="3 4" id="KW-0597">Phosphoprotein</keyword>
<keyword evidence="6" id="KW-0456">Lyase</keyword>
<gene>
    <name evidence="7" type="primary">cilG</name>
    <name evidence="4" type="synonym">citD</name>
    <name evidence="6" type="ORF">HMPREF3222_02638</name>
    <name evidence="7" type="ORF">NCTC10719_02582</name>
</gene>
<dbReference type="RefSeq" id="WP_042258508.1">
    <property type="nucleotide sequence ID" value="NZ_CABHIO010000004.1"/>
</dbReference>
<dbReference type="Pfam" id="PF06857">
    <property type="entry name" value="ACP"/>
    <property type="match status" value="1"/>
</dbReference>
<evidence type="ECO:0000313" key="9">
    <source>
        <dbReference type="Proteomes" id="UP000249986"/>
    </source>
</evidence>
<dbReference type="Proteomes" id="UP000070646">
    <property type="component" value="Unassembled WGS sequence"/>
</dbReference>
<dbReference type="InterPro" id="IPR023439">
    <property type="entry name" value="Mal_deCO2ase/Cit_lyase_ACP"/>
</dbReference>
<evidence type="ECO:0000313" key="6">
    <source>
        <dbReference type="EMBL" id="KXA07630.1"/>
    </source>
</evidence>
<dbReference type="EMBL" id="LRPU01000159">
    <property type="protein sequence ID" value="KXA07630.1"/>
    <property type="molecule type" value="Genomic_DNA"/>
</dbReference>
<sequence>MEIKKPALAGTLESSDCIVSVEPSMDNTIEINLTSTVKKQFGNEIIRVAKETLKNLGVNSVVMEINDKGALNCVIEARIEAAVCRASEINEFDWGNYKCQD</sequence>
<dbReference type="GO" id="GO:0005737">
    <property type="term" value="C:cytoplasm"/>
    <property type="evidence" value="ECO:0007669"/>
    <property type="project" value="UniProtKB-SubCell"/>
</dbReference>
<dbReference type="PIRSF" id="PIRSF002736">
    <property type="entry name" value="Citrt_lyas_gamma"/>
    <property type="match status" value="1"/>
</dbReference>
<comment type="function">
    <text evidence="4">Covalent carrier of the coenzyme of citrate lyase.</text>
</comment>
<dbReference type="GO" id="GO:0016829">
    <property type="term" value="F:lyase activity"/>
    <property type="evidence" value="ECO:0007669"/>
    <property type="project" value="UniProtKB-KW"/>
</dbReference>
<protein>
    <recommendedName>
        <fullName evidence="4">Citrate lyase acyl carrier protein</fullName>
    </recommendedName>
    <alternativeName>
        <fullName evidence="4">Citrate lyase gamma chain</fullName>
    </alternativeName>
</protein>
<reference evidence="7 9" key="2">
    <citation type="submission" date="2018-06" db="EMBL/GenBank/DDBJ databases">
        <authorList>
            <consortium name="Pathogen Informatics"/>
            <person name="Doyle S."/>
        </authorList>
    </citation>
    <scope>NUCLEOTIDE SEQUENCE [LARGE SCALE GENOMIC DNA]</scope>
    <source>
        <strain evidence="7 9">NCTC10719</strain>
    </source>
</reference>
<comment type="similarity">
    <text evidence="4">Belongs to the CitD family.</text>
</comment>
<dbReference type="NCBIfam" id="TIGR01608">
    <property type="entry name" value="citD"/>
    <property type="match status" value="1"/>
</dbReference>
<keyword evidence="2 4" id="KW-0963">Cytoplasm</keyword>
<evidence type="ECO:0000256" key="2">
    <source>
        <dbReference type="ARBA" id="ARBA00022490"/>
    </source>
</evidence>
<comment type="subunit">
    <text evidence="4">Oligomer with a subunit composition of (alpha,beta,gamma)6.</text>
</comment>
<evidence type="ECO:0000256" key="4">
    <source>
        <dbReference type="HAMAP-Rule" id="MF_00805"/>
    </source>
</evidence>
<dbReference type="PATRIC" id="fig|1502.174.peg.2660"/>
<dbReference type="Proteomes" id="UP000249986">
    <property type="component" value="Unassembled WGS sequence"/>
</dbReference>
<organism evidence="6 8">
    <name type="scientific">Clostridium perfringens</name>
    <dbReference type="NCBI Taxonomy" id="1502"/>
    <lineage>
        <taxon>Bacteria</taxon>
        <taxon>Bacillati</taxon>
        <taxon>Bacillota</taxon>
        <taxon>Clostridia</taxon>
        <taxon>Eubacteriales</taxon>
        <taxon>Clostridiaceae</taxon>
        <taxon>Clostridium</taxon>
    </lineage>
</organism>
<comment type="subcellular location">
    <subcellularLocation>
        <location evidence="1 4">Cytoplasm</location>
    </subcellularLocation>
</comment>
<dbReference type="AlphaFoldDB" id="A0A133MUD8"/>
<evidence type="ECO:0000313" key="8">
    <source>
        <dbReference type="Proteomes" id="UP000070646"/>
    </source>
</evidence>
<feature type="modified residue" description="O-(phosphoribosyl dephospho-coenzyme A)serine" evidence="4 5">
    <location>
        <position position="14"/>
    </location>
</feature>
<reference evidence="6 8" key="1">
    <citation type="submission" date="2016-01" db="EMBL/GenBank/DDBJ databases">
        <authorList>
            <person name="Oliw E.H."/>
        </authorList>
    </citation>
    <scope>NUCLEOTIDE SEQUENCE [LARGE SCALE GENOMIC DNA]</scope>
    <source>
        <strain evidence="6 8">MJR7757A</strain>
    </source>
</reference>
<proteinExistence type="inferred from homology"/>
<evidence type="ECO:0000256" key="1">
    <source>
        <dbReference type="ARBA" id="ARBA00004496"/>
    </source>
</evidence>
<name>A0A133MUD8_CLOPF</name>
<accession>A0A133MUD8</accession>
<evidence type="ECO:0000313" key="7">
    <source>
        <dbReference type="EMBL" id="SQB60916.1"/>
    </source>
</evidence>
<dbReference type="EMBL" id="UAWG01000020">
    <property type="protein sequence ID" value="SQB60916.1"/>
    <property type="molecule type" value="Genomic_DNA"/>
</dbReference>
<dbReference type="InterPro" id="IPR006495">
    <property type="entry name" value="CitD"/>
</dbReference>